<dbReference type="EMBL" id="RRYP01024179">
    <property type="protein sequence ID" value="TNV72113.1"/>
    <property type="molecule type" value="Genomic_DNA"/>
</dbReference>
<comment type="caution">
    <text evidence="1">The sequence shown here is derived from an EMBL/GenBank/DDBJ whole genome shotgun (WGS) entry which is preliminary data.</text>
</comment>
<reference evidence="1" key="1">
    <citation type="submission" date="2019-06" db="EMBL/GenBank/DDBJ databases">
        <authorList>
            <person name="Zheng W."/>
        </authorList>
    </citation>
    <scope>NUCLEOTIDE SEQUENCE</scope>
    <source>
        <strain evidence="1">QDHG01</strain>
    </source>
</reference>
<dbReference type="SUPFAM" id="SSF144122">
    <property type="entry name" value="Tim10-like"/>
    <property type="match status" value="1"/>
</dbReference>
<keyword evidence="2" id="KW-1185">Reference proteome</keyword>
<evidence type="ECO:0000313" key="1">
    <source>
        <dbReference type="EMBL" id="TNV72113.1"/>
    </source>
</evidence>
<dbReference type="OrthoDB" id="10515144at2759"/>
<sequence length="110" mass="12661">MESASAPGEFVFTLDNKHSFNVTSQEDLFSTIFQIEYTKQAQTETVLACSKDCFQAWRQEDISRPEKDCLQSCFARSNQLYDLFYQGSVSLNQQLQSQSRMRGTRNAPQQ</sequence>
<dbReference type="AlphaFoldDB" id="A0A8J8NBV8"/>
<proteinExistence type="predicted"/>
<gene>
    <name evidence="1" type="ORF">FGO68_gene10899</name>
</gene>
<organism evidence="1 2">
    <name type="scientific">Halteria grandinella</name>
    <dbReference type="NCBI Taxonomy" id="5974"/>
    <lineage>
        <taxon>Eukaryota</taxon>
        <taxon>Sar</taxon>
        <taxon>Alveolata</taxon>
        <taxon>Ciliophora</taxon>
        <taxon>Intramacronucleata</taxon>
        <taxon>Spirotrichea</taxon>
        <taxon>Stichotrichia</taxon>
        <taxon>Sporadotrichida</taxon>
        <taxon>Halteriidae</taxon>
        <taxon>Halteria</taxon>
    </lineage>
</organism>
<dbReference type="InterPro" id="IPR035427">
    <property type="entry name" value="Tim10-like_dom_sf"/>
</dbReference>
<evidence type="ECO:0000313" key="2">
    <source>
        <dbReference type="Proteomes" id="UP000785679"/>
    </source>
</evidence>
<dbReference type="Proteomes" id="UP000785679">
    <property type="component" value="Unassembled WGS sequence"/>
</dbReference>
<protein>
    <recommendedName>
        <fullName evidence="3">Tim10-like domain-containing protein</fullName>
    </recommendedName>
</protein>
<accession>A0A8J8NBV8</accession>
<evidence type="ECO:0008006" key="3">
    <source>
        <dbReference type="Google" id="ProtNLM"/>
    </source>
</evidence>
<name>A0A8J8NBV8_HALGN</name>